<name>A0ABW3QHG0_9BACT</name>
<proteinExistence type="predicted"/>
<evidence type="ECO:0000313" key="3">
    <source>
        <dbReference type="Proteomes" id="UP001597116"/>
    </source>
</evidence>
<dbReference type="InterPro" id="IPR036514">
    <property type="entry name" value="SGNH_hydro_sf"/>
</dbReference>
<comment type="caution">
    <text evidence="2">The sequence shown here is derived from an EMBL/GenBank/DDBJ whole genome shotgun (WGS) entry which is preliminary data.</text>
</comment>
<organism evidence="2 3">
    <name type="scientific">Larkinella insperata</name>
    <dbReference type="NCBI Taxonomy" id="332158"/>
    <lineage>
        <taxon>Bacteria</taxon>
        <taxon>Pseudomonadati</taxon>
        <taxon>Bacteroidota</taxon>
        <taxon>Cytophagia</taxon>
        <taxon>Cytophagales</taxon>
        <taxon>Spirosomataceae</taxon>
        <taxon>Larkinella</taxon>
    </lineage>
</organism>
<keyword evidence="3" id="KW-1185">Reference proteome</keyword>
<feature type="domain" description="SGNH hydrolase-type esterase" evidence="1">
    <location>
        <begin position="90"/>
        <end position="244"/>
    </location>
</feature>
<gene>
    <name evidence="2" type="ORF">ACFQ4C_27930</name>
</gene>
<reference evidence="3" key="1">
    <citation type="journal article" date="2019" name="Int. J. Syst. Evol. Microbiol.">
        <title>The Global Catalogue of Microorganisms (GCM) 10K type strain sequencing project: providing services to taxonomists for standard genome sequencing and annotation.</title>
        <authorList>
            <consortium name="The Broad Institute Genomics Platform"/>
            <consortium name="The Broad Institute Genome Sequencing Center for Infectious Disease"/>
            <person name="Wu L."/>
            <person name="Ma J."/>
        </authorList>
    </citation>
    <scope>NUCLEOTIDE SEQUENCE [LARGE SCALE GENOMIC DNA]</scope>
    <source>
        <strain evidence="3">CCUG 55608</strain>
    </source>
</reference>
<dbReference type="Gene3D" id="3.40.50.1110">
    <property type="entry name" value="SGNH hydrolase"/>
    <property type="match status" value="2"/>
</dbReference>
<dbReference type="SUPFAM" id="SSF52266">
    <property type="entry name" value="SGNH hydrolase"/>
    <property type="match status" value="2"/>
</dbReference>
<evidence type="ECO:0000313" key="2">
    <source>
        <dbReference type="EMBL" id="MFD1144990.1"/>
    </source>
</evidence>
<sequence length="523" mass="58082">MEKQGGASKLHGETSRISPITTLWSKVWTTEMNKLSQSVSTRFFLTFFLIWIAAGTKLAAQEPRFESEIKAYEAKAVDDPPVPGSTFFVGSSTWRLWGPTLEEDFGKFSPVNRGFGGATIPDVLRVMDRIILPHRPARIVFSCGGNDLAGGDTPETVARNFRTFLARVWKANPLTEVYFVSNRHSPAREKFRKQSDQLNRLVKELAGKAEGLYYIDVVPLTDGKDRDQLFMADRLHLSREGQQRWIPVITAALEEQDRVRTKPDLADLYRKRVAAGVLNESEAALPSPQRLNIVFIGNSITAGAGLQDRQTEAPPVLATAYLKQQAGIDQVAFSNQGVSGYTTVDFLPETAKAFGKVVQAADAFKNDPTGRLIFSIVLGTNDSAIQGPNGSPVSPESYRGNLKTIADRLLTDYPGCRLIIHHPIWYSPTTYNRSKYLQEGLDRLQSYFPQIDALVAAYGTTHPGQVYVGDTQGFNYFKTHYLTDFQHENGQQGTFFLHPNKKGSATLGLFWAEAIRKAVQPGN</sequence>
<dbReference type="Pfam" id="PF13472">
    <property type="entry name" value="Lipase_GDSL_2"/>
    <property type="match status" value="2"/>
</dbReference>
<dbReference type="RefSeq" id="WP_265994053.1">
    <property type="nucleotide sequence ID" value="NZ_CP110973.1"/>
</dbReference>
<dbReference type="InterPro" id="IPR051532">
    <property type="entry name" value="Ester_Hydrolysis_Enzymes"/>
</dbReference>
<accession>A0ABW3QHG0</accession>
<dbReference type="InterPro" id="IPR013830">
    <property type="entry name" value="SGNH_hydro"/>
</dbReference>
<protein>
    <submittedName>
        <fullName evidence="2">GDSL-type esterase/lipase family protein</fullName>
    </submittedName>
</protein>
<feature type="domain" description="SGNH hydrolase-type esterase" evidence="1">
    <location>
        <begin position="295"/>
        <end position="504"/>
    </location>
</feature>
<dbReference type="Proteomes" id="UP001597116">
    <property type="component" value="Unassembled WGS sequence"/>
</dbReference>
<dbReference type="EMBL" id="JBHTLP010000024">
    <property type="protein sequence ID" value="MFD1144990.1"/>
    <property type="molecule type" value="Genomic_DNA"/>
</dbReference>
<evidence type="ECO:0000259" key="1">
    <source>
        <dbReference type="Pfam" id="PF13472"/>
    </source>
</evidence>
<dbReference type="PANTHER" id="PTHR30383">
    <property type="entry name" value="THIOESTERASE 1/PROTEASE 1/LYSOPHOSPHOLIPASE L1"/>
    <property type="match status" value="1"/>
</dbReference>
<dbReference type="PANTHER" id="PTHR30383:SF5">
    <property type="entry name" value="SGNH HYDROLASE-TYPE ESTERASE DOMAIN-CONTAINING PROTEIN"/>
    <property type="match status" value="1"/>
</dbReference>